<accession>A0A1E4TUK4</accession>
<dbReference type="AlphaFoldDB" id="A0A1E4TUK4"/>
<dbReference type="InterPro" id="IPR012535">
    <property type="entry name" value="Cell_div_Cdc14"/>
</dbReference>
<evidence type="ECO:0008006" key="3">
    <source>
        <dbReference type="Google" id="ProtNLM"/>
    </source>
</evidence>
<reference evidence="2" key="1">
    <citation type="submission" date="2016-05" db="EMBL/GenBank/DDBJ databases">
        <title>Comparative genomics of biotechnologically important yeasts.</title>
        <authorList>
            <consortium name="DOE Joint Genome Institute"/>
            <person name="Riley R."/>
            <person name="Haridas S."/>
            <person name="Wolfe K.H."/>
            <person name="Lopes M.R."/>
            <person name="Hittinger C.T."/>
            <person name="Goker M."/>
            <person name="Salamov A."/>
            <person name="Wisecaver J."/>
            <person name="Long T.M."/>
            <person name="Aerts A.L."/>
            <person name="Barry K."/>
            <person name="Choi C."/>
            <person name="Clum A."/>
            <person name="Coughlan A.Y."/>
            <person name="Deshpande S."/>
            <person name="Douglass A.P."/>
            <person name="Hanson S.J."/>
            <person name="Klenk H.-P."/>
            <person name="Labutti K."/>
            <person name="Lapidus A."/>
            <person name="Lindquist E."/>
            <person name="Lipzen A."/>
            <person name="Meier-Kolthoff J.P."/>
            <person name="Ohm R.A."/>
            <person name="Otillar R.P."/>
            <person name="Pangilinan J."/>
            <person name="Peng Y."/>
            <person name="Rokas A."/>
            <person name="Rosa C.A."/>
            <person name="Scheuner C."/>
            <person name="Sibirny A.A."/>
            <person name="Slot J.C."/>
            <person name="Stielow J.B."/>
            <person name="Sun H."/>
            <person name="Kurtzman C.P."/>
            <person name="Blackwell M."/>
            <person name="Grigoriev I.V."/>
            <person name="Jeffries T.W."/>
        </authorList>
    </citation>
    <scope>NUCLEOTIDE SEQUENCE [LARGE SCALE GENOMIC DNA]</scope>
    <source>
        <strain evidence="2">NRRL Y-2460</strain>
    </source>
</reference>
<dbReference type="Proteomes" id="UP000094236">
    <property type="component" value="Unassembled WGS sequence"/>
</dbReference>
<dbReference type="PANTHER" id="PTHR34065">
    <property type="entry name" value="CELL DIVISION CONTROL PROTEIN 14"/>
    <property type="match status" value="1"/>
</dbReference>
<evidence type="ECO:0000313" key="1">
    <source>
        <dbReference type="EMBL" id="ODV95455.1"/>
    </source>
</evidence>
<name>A0A1E4TUK4_PACTA</name>
<dbReference type="Pfam" id="PF08045">
    <property type="entry name" value="CDC14"/>
    <property type="match status" value="1"/>
</dbReference>
<gene>
    <name evidence="1" type="ORF">PACTADRAFT_50175</name>
</gene>
<organism evidence="1 2">
    <name type="scientific">Pachysolen tannophilus NRRL Y-2460</name>
    <dbReference type="NCBI Taxonomy" id="669874"/>
    <lineage>
        <taxon>Eukaryota</taxon>
        <taxon>Fungi</taxon>
        <taxon>Dikarya</taxon>
        <taxon>Ascomycota</taxon>
        <taxon>Saccharomycotina</taxon>
        <taxon>Pichiomycetes</taxon>
        <taxon>Pachysolenaceae</taxon>
        <taxon>Pachysolen</taxon>
    </lineage>
</organism>
<evidence type="ECO:0000313" key="2">
    <source>
        <dbReference type="Proteomes" id="UP000094236"/>
    </source>
</evidence>
<protein>
    <recommendedName>
        <fullName evidence="3">Cell division control protein 14</fullName>
    </recommendedName>
</protein>
<dbReference type="EMBL" id="KV454014">
    <property type="protein sequence ID" value="ODV95455.1"/>
    <property type="molecule type" value="Genomic_DNA"/>
</dbReference>
<dbReference type="OrthoDB" id="5357220at2759"/>
<dbReference type="STRING" id="669874.A0A1E4TUK4"/>
<keyword evidence="2" id="KW-1185">Reference proteome</keyword>
<sequence length="359" mass="41019">MSSIKVYLDDALDGISHFESRGSVHNGLKKIDALITQLCVLENRAKLKDYDEALLTGNGKDKMMTASSITTTSTSTSTRTHRNISYTSSNKPFIKKWKVPTVKDAVFGEFLLSQDEFQYNITSSLIALMLRVSLNREEFNIEDMILTNKILQGVLLLHPNSRKLFKRGNNLKLLLDYLNNYNNYPEELIIMVIQSLVCILVRNVPTLRFFEKLDGPKLICKIFIEHSASKKLRFKSLEFLFFYLIPETQNDSKSQLENFKTRSNSSENYSEASCISQDSSSFSRSNSLSSSVTSADSIQEQDNNENFLKKIINDIQTNFPRKTTIQKAEILKPYIKNIDGLINELIENKPFGNMNGIEW</sequence>
<dbReference type="PANTHER" id="PTHR34065:SF1">
    <property type="entry name" value="CELL DIVISION CONTROL PROTEIN 14"/>
    <property type="match status" value="1"/>
</dbReference>
<proteinExistence type="predicted"/>